<evidence type="ECO:0000313" key="5">
    <source>
        <dbReference type="Proteomes" id="UP000620139"/>
    </source>
</evidence>
<reference evidence="4" key="1">
    <citation type="submission" date="2020-12" db="EMBL/GenBank/DDBJ databases">
        <title>The genome sequence of Inhella sp. 4Y17.</title>
        <authorList>
            <person name="Liu Y."/>
        </authorList>
    </citation>
    <scope>NUCLEOTIDE SEQUENCE</scope>
    <source>
        <strain evidence="4">4Y10</strain>
    </source>
</reference>
<dbReference type="PROSITE" id="PS00671">
    <property type="entry name" value="D_2_HYDROXYACID_DH_3"/>
    <property type="match status" value="1"/>
</dbReference>
<dbReference type="PANTHER" id="PTHR43333:SF1">
    <property type="entry name" value="D-ISOMER SPECIFIC 2-HYDROXYACID DEHYDROGENASE NAD-BINDING DOMAIN-CONTAINING PROTEIN"/>
    <property type="match status" value="1"/>
</dbReference>
<gene>
    <name evidence="4" type="ORF">I7X43_12865</name>
</gene>
<dbReference type="EMBL" id="JAEDAL010000006">
    <property type="protein sequence ID" value="MBH9553735.1"/>
    <property type="molecule type" value="Genomic_DNA"/>
</dbReference>
<evidence type="ECO:0000256" key="2">
    <source>
        <dbReference type="ARBA" id="ARBA00023027"/>
    </source>
</evidence>
<dbReference type="Pfam" id="PF02826">
    <property type="entry name" value="2-Hacid_dh_C"/>
    <property type="match status" value="1"/>
</dbReference>
<dbReference type="Gene3D" id="3.40.50.720">
    <property type="entry name" value="NAD(P)-binding Rossmann-like Domain"/>
    <property type="match status" value="2"/>
</dbReference>
<dbReference type="Proteomes" id="UP000620139">
    <property type="component" value="Unassembled WGS sequence"/>
</dbReference>
<evidence type="ECO:0000256" key="1">
    <source>
        <dbReference type="ARBA" id="ARBA00023002"/>
    </source>
</evidence>
<name>A0A931IVS5_9BURK</name>
<dbReference type="RefSeq" id="WP_198101344.1">
    <property type="nucleotide sequence ID" value="NZ_JAEDAL010000006.1"/>
</dbReference>
<dbReference type="GO" id="GO:0051287">
    <property type="term" value="F:NAD binding"/>
    <property type="evidence" value="ECO:0007669"/>
    <property type="project" value="InterPro"/>
</dbReference>
<comment type="caution">
    <text evidence="4">The sequence shown here is derived from an EMBL/GenBank/DDBJ whole genome shotgun (WGS) entry which is preliminary data.</text>
</comment>
<proteinExistence type="predicted"/>
<keyword evidence="5" id="KW-1185">Reference proteome</keyword>
<keyword evidence="1" id="KW-0560">Oxidoreductase</keyword>
<keyword evidence="2" id="KW-0520">NAD</keyword>
<protein>
    <submittedName>
        <fullName evidence="4">Glyoxylate/hydroxypyruvate reductase A</fullName>
    </submittedName>
</protein>
<dbReference type="SUPFAM" id="SSF51735">
    <property type="entry name" value="NAD(P)-binding Rossmann-fold domains"/>
    <property type="match status" value="1"/>
</dbReference>
<evidence type="ECO:0000313" key="4">
    <source>
        <dbReference type="EMBL" id="MBH9553735.1"/>
    </source>
</evidence>
<dbReference type="AlphaFoldDB" id="A0A931IVS5"/>
<dbReference type="GO" id="GO:0016616">
    <property type="term" value="F:oxidoreductase activity, acting on the CH-OH group of donors, NAD or NADP as acceptor"/>
    <property type="evidence" value="ECO:0007669"/>
    <property type="project" value="UniProtKB-ARBA"/>
</dbReference>
<sequence length="305" mass="32576">MIQLTVCKPGDAALWAHELQAQLGAGFEVSAWESGAPPADYAVVWKPTPAFFSQQTQLKAMFAAGAGVDGLLALQPPAHIPLIRLEDAGMGVQMAEYVLHALLRWYRHFDRYTAQAAEAQWNPLSPERKSDWPVGLLGYGALGHPVAQALRALGFPVHAWVRRARTADVPLSVGSEQLPEFLARSRVLVALIPLTPETAGLLNAERLGQLPRGAYLINVARGGLVDEPALLAALDSGHLAGAALDVCSPEPAPEQHPFWHHPKIALTPHVAAATLREESIQQIAAKLQALLRGEAVSGVVGTGGY</sequence>
<dbReference type="CDD" id="cd12164">
    <property type="entry name" value="GDH_like_2"/>
    <property type="match status" value="1"/>
</dbReference>
<dbReference type="InterPro" id="IPR029753">
    <property type="entry name" value="D-isomer_DH_CS"/>
</dbReference>
<accession>A0A931IVS5</accession>
<dbReference type="InterPro" id="IPR036291">
    <property type="entry name" value="NAD(P)-bd_dom_sf"/>
</dbReference>
<evidence type="ECO:0000259" key="3">
    <source>
        <dbReference type="Pfam" id="PF02826"/>
    </source>
</evidence>
<organism evidence="4 5">
    <name type="scientific">Inhella gelatinilytica</name>
    <dbReference type="NCBI Taxonomy" id="2795030"/>
    <lineage>
        <taxon>Bacteria</taxon>
        <taxon>Pseudomonadati</taxon>
        <taxon>Pseudomonadota</taxon>
        <taxon>Betaproteobacteria</taxon>
        <taxon>Burkholderiales</taxon>
        <taxon>Sphaerotilaceae</taxon>
        <taxon>Inhella</taxon>
    </lineage>
</organism>
<dbReference type="InterPro" id="IPR006140">
    <property type="entry name" value="D-isomer_DH_NAD-bd"/>
</dbReference>
<dbReference type="PANTHER" id="PTHR43333">
    <property type="entry name" value="2-HACID_DH_C DOMAIN-CONTAINING PROTEIN"/>
    <property type="match status" value="1"/>
</dbReference>
<feature type="domain" description="D-isomer specific 2-hydroxyacid dehydrogenase NAD-binding" evidence="3">
    <location>
        <begin position="100"/>
        <end position="271"/>
    </location>
</feature>